<comment type="caution">
    <text evidence="5">The sequence shown here is derived from an EMBL/GenBank/DDBJ whole genome shotgun (WGS) entry which is preliminary data.</text>
</comment>
<evidence type="ECO:0000256" key="2">
    <source>
        <dbReference type="ARBA" id="ARBA00023002"/>
    </source>
</evidence>
<evidence type="ECO:0000259" key="4">
    <source>
        <dbReference type="SMART" id="SM00822"/>
    </source>
</evidence>
<name>A0ABV4YUN7_9BACI</name>
<evidence type="ECO:0000256" key="1">
    <source>
        <dbReference type="ARBA" id="ARBA00006484"/>
    </source>
</evidence>
<dbReference type="PROSITE" id="PS00061">
    <property type="entry name" value="ADH_SHORT"/>
    <property type="match status" value="1"/>
</dbReference>
<dbReference type="PANTHER" id="PTHR44196">
    <property type="entry name" value="DEHYDROGENASE/REDUCTASE SDR FAMILY MEMBER 7B"/>
    <property type="match status" value="1"/>
</dbReference>
<dbReference type="Gene3D" id="3.40.50.720">
    <property type="entry name" value="NAD(P)-binding Rossmann-like Domain"/>
    <property type="match status" value="1"/>
</dbReference>
<gene>
    <name evidence="5" type="ORF">P5G62_015745</name>
</gene>
<dbReference type="PANTHER" id="PTHR44196:SF1">
    <property type="entry name" value="DEHYDROGENASE_REDUCTASE SDR FAMILY MEMBER 7B"/>
    <property type="match status" value="1"/>
</dbReference>
<dbReference type="Pfam" id="PF00106">
    <property type="entry name" value="adh_short"/>
    <property type="match status" value="1"/>
</dbReference>
<dbReference type="PRINTS" id="PR00080">
    <property type="entry name" value="SDRFAMILY"/>
</dbReference>
<evidence type="ECO:0000313" key="5">
    <source>
        <dbReference type="EMBL" id="MFB3168569.1"/>
    </source>
</evidence>
<sequence>MKVFDKVVVVTGAGGGIGRELVLNLLSKGARVAAVDINRDALEETINQAGEKKNRLSTHIVNLTVREAVEALPEEVIAYHGAVDGIINNAGIIQPFVHVNNLEMDKIKQVMDINFYGTLYMTKTFLPYLLKRPVGHITNISSMGGFLPVPGQSIYGASKAAVKLLTEGLHAELIDTNVKVTVVFPGGVGTDIMKNSGIEGPSAADASEQDTSKLLTPKQAAEIIVNGIETDQYRVLAGKDSKLMDKMYRLSPKRAVGLIAKSMKKLIEVK</sequence>
<dbReference type="InterPro" id="IPR002347">
    <property type="entry name" value="SDR_fam"/>
</dbReference>
<keyword evidence="6" id="KW-1185">Reference proteome</keyword>
<organism evidence="5 6">
    <name type="scientific">Neobacillus driksii</name>
    <dbReference type="NCBI Taxonomy" id="3035913"/>
    <lineage>
        <taxon>Bacteria</taxon>
        <taxon>Bacillati</taxon>
        <taxon>Bacillota</taxon>
        <taxon>Bacilli</taxon>
        <taxon>Bacillales</taxon>
        <taxon>Bacillaceae</taxon>
        <taxon>Neobacillus</taxon>
    </lineage>
</organism>
<reference evidence="5 6" key="1">
    <citation type="submission" date="2024-05" db="EMBL/GenBank/DDBJ databases">
        <authorList>
            <person name="Venkateswaran K."/>
        </authorList>
    </citation>
    <scope>NUCLEOTIDE SEQUENCE [LARGE SCALE GENOMIC DNA]</scope>
    <source>
        <strain evidence="5 6">179-C4-2-HS</strain>
    </source>
</reference>
<dbReference type="EMBL" id="JAROBZ020000001">
    <property type="protein sequence ID" value="MFB3168569.1"/>
    <property type="molecule type" value="Genomic_DNA"/>
</dbReference>
<evidence type="ECO:0000313" key="6">
    <source>
        <dbReference type="Proteomes" id="UP001241748"/>
    </source>
</evidence>
<dbReference type="InterPro" id="IPR057326">
    <property type="entry name" value="KR_dom"/>
</dbReference>
<dbReference type="SUPFAM" id="SSF51735">
    <property type="entry name" value="NAD(P)-binding Rossmann-fold domains"/>
    <property type="match status" value="1"/>
</dbReference>
<dbReference type="CDD" id="cd05233">
    <property type="entry name" value="SDR_c"/>
    <property type="match status" value="1"/>
</dbReference>
<dbReference type="InterPro" id="IPR020904">
    <property type="entry name" value="Sc_DH/Rdtase_CS"/>
</dbReference>
<comment type="similarity">
    <text evidence="1 3">Belongs to the short-chain dehydrogenases/reductases (SDR) family.</text>
</comment>
<keyword evidence="2 5" id="KW-0560">Oxidoreductase</keyword>
<dbReference type="RefSeq" id="WP_306072884.1">
    <property type="nucleotide sequence ID" value="NZ_JAROBZ020000001.1"/>
</dbReference>
<proteinExistence type="inferred from homology"/>
<protein>
    <submittedName>
        <fullName evidence="5">SDR family oxidoreductase</fullName>
        <ecNumber evidence="5">1.-.-.-</ecNumber>
    </submittedName>
</protein>
<evidence type="ECO:0000256" key="3">
    <source>
        <dbReference type="RuleBase" id="RU000363"/>
    </source>
</evidence>
<feature type="domain" description="Ketoreductase" evidence="4">
    <location>
        <begin position="6"/>
        <end position="192"/>
    </location>
</feature>
<dbReference type="InterPro" id="IPR036291">
    <property type="entry name" value="NAD(P)-bd_dom_sf"/>
</dbReference>
<accession>A0ABV4YUN7</accession>
<dbReference type="EC" id="1.-.-.-" evidence="5"/>
<dbReference type="Proteomes" id="UP001241748">
    <property type="component" value="Unassembled WGS sequence"/>
</dbReference>
<dbReference type="SMART" id="SM00822">
    <property type="entry name" value="PKS_KR"/>
    <property type="match status" value="1"/>
</dbReference>
<dbReference type="PRINTS" id="PR00081">
    <property type="entry name" value="GDHRDH"/>
</dbReference>
<dbReference type="GO" id="GO:0016491">
    <property type="term" value="F:oxidoreductase activity"/>
    <property type="evidence" value="ECO:0007669"/>
    <property type="project" value="UniProtKB-KW"/>
</dbReference>